<organism evidence="1 2">
    <name type="scientific">Vitis vinifera</name>
    <name type="common">Grape</name>
    <dbReference type="NCBI Taxonomy" id="29760"/>
    <lineage>
        <taxon>Eukaryota</taxon>
        <taxon>Viridiplantae</taxon>
        <taxon>Streptophyta</taxon>
        <taxon>Embryophyta</taxon>
        <taxon>Tracheophyta</taxon>
        <taxon>Spermatophyta</taxon>
        <taxon>Magnoliopsida</taxon>
        <taxon>eudicotyledons</taxon>
        <taxon>Gunneridae</taxon>
        <taxon>Pentapetalae</taxon>
        <taxon>rosids</taxon>
        <taxon>Vitales</taxon>
        <taxon>Vitaceae</taxon>
        <taxon>Viteae</taxon>
        <taxon>Vitis</taxon>
    </lineage>
</organism>
<sequence length="197" mass="22183">MDLVGKPLDASDSDQYTSFWCGVPFLVTLFWHGVPFLATPFWHGVSCDAVSWNTKSAKRVANRRKSLRSVAFFPYDATFGAAFPAPPLLLCSTSSISANVNNIPMLNGTNFKKWKKHVIIVLGCMDLDYVLREDRVADLIGVSTIEQRAAMEKWERSNRMNLMIMKHSILEAIRGAIHKESRAKTFLDQIANRFAAK</sequence>
<evidence type="ECO:0000313" key="2">
    <source>
        <dbReference type="Proteomes" id="UP000288805"/>
    </source>
</evidence>
<comment type="caution">
    <text evidence="1">The sequence shown here is derived from an EMBL/GenBank/DDBJ whole genome shotgun (WGS) entry which is preliminary data.</text>
</comment>
<accession>A0A438DFY0</accession>
<protein>
    <submittedName>
        <fullName evidence="1">Uncharacterized protein</fullName>
    </submittedName>
</protein>
<dbReference type="Proteomes" id="UP000288805">
    <property type="component" value="Unassembled WGS sequence"/>
</dbReference>
<reference evidence="1 2" key="1">
    <citation type="journal article" date="2018" name="PLoS Genet.">
        <title>Population sequencing reveals clonal diversity and ancestral inbreeding in the grapevine cultivar Chardonnay.</title>
        <authorList>
            <person name="Roach M.J."/>
            <person name="Johnson D.L."/>
            <person name="Bohlmann J."/>
            <person name="van Vuuren H.J."/>
            <person name="Jones S.J."/>
            <person name="Pretorius I.S."/>
            <person name="Schmidt S.A."/>
            <person name="Borneman A.R."/>
        </authorList>
    </citation>
    <scope>NUCLEOTIDE SEQUENCE [LARGE SCALE GENOMIC DNA]</scope>
    <source>
        <strain evidence="2">cv. Chardonnay</strain>
        <tissue evidence="1">Leaf</tissue>
    </source>
</reference>
<dbReference type="EMBL" id="QGNW01001645">
    <property type="protein sequence ID" value="RVW34306.1"/>
    <property type="molecule type" value="Genomic_DNA"/>
</dbReference>
<gene>
    <name evidence="1" type="ORF">CK203_097824</name>
</gene>
<dbReference type="AlphaFoldDB" id="A0A438DFY0"/>
<name>A0A438DFY0_VITVI</name>
<evidence type="ECO:0000313" key="1">
    <source>
        <dbReference type="EMBL" id="RVW34306.1"/>
    </source>
</evidence>
<proteinExistence type="predicted"/>